<dbReference type="STRING" id="515619.EUBREC_1287"/>
<dbReference type="RefSeq" id="WP_012742146.1">
    <property type="nucleotide sequence ID" value="NC_012781.1"/>
</dbReference>
<organism evidence="1 2">
    <name type="scientific">Agathobacter rectalis (strain ATCC 33656 / DSM 3377 / JCM 17463 / KCTC 5835 / VPI 0990)</name>
    <name type="common">Eubacterium rectale</name>
    <dbReference type="NCBI Taxonomy" id="515619"/>
    <lineage>
        <taxon>Bacteria</taxon>
        <taxon>Bacillati</taxon>
        <taxon>Bacillota</taxon>
        <taxon>Clostridia</taxon>
        <taxon>Lachnospirales</taxon>
        <taxon>Lachnospiraceae</taxon>
        <taxon>Agathobacter</taxon>
    </lineage>
</organism>
<dbReference type="PaxDb" id="515619-EUBREC_1287"/>
<evidence type="ECO:0000313" key="2">
    <source>
        <dbReference type="Proteomes" id="UP000001477"/>
    </source>
</evidence>
<dbReference type="GeneID" id="86988119"/>
<dbReference type="AlphaFoldDB" id="C4Z830"/>
<gene>
    <name evidence="1" type="ordered locus">EUBREC_1287</name>
</gene>
<proteinExistence type="predicted"/>
<name>C4Z830_AGARV</name>
<dbReference type="EMBL" id="CP001107">
    <property type="protein sequence ID" value="ACR75047.1"/>
    <property type="molecule type" value="Genomic_DNA"/>
</dbReference>
<evidence type="ECO:0000313" key="1">
    <source>
        <dbReference type="EMBL" id="ACR75047.1"/>
    </source>
</evidence>
<accession>C4Z830</accession>
<dbReference type="HOGENOM" id="CLU_198972_0_0_9"/>
<protein>
    <submittedName>
        <fullName evidence="1">Uncharacterized protein</fullName>
    </submittedName>
</protein>
<sequence>MMSDEFKYIVSRVLDNANDAISEAKENPEDDFYKGRKMAYYEVLDTIKNELKARDADLKEFGLDIDLENVIL</sequence>
<dbReference type="Proteomes" id="UP000001477">
    <property type="component" value="Chromosome"/>
</dbReference>
<dbReference type="KEGG" id="ere:EUBREC_1287"/>
<reference evidence="1 2" key="1">
    <citation type="journal article" date="2009" name="Proc. Natl. Acad. Sci. U.S.A.">
        <title>Characterizing a model human gut microbiota composed of members of its two dominant bacterial phyla.</title>
        <authorList>
            <person name="Mahowald M.A."/>
            <person name="Rey F.E."/>
            <person name="Seedorf H."/>
            <person name="Turnbaugh P.J."/>
            <person name="Fulton R.S."/>
            <person name="Wollam A."/>
            <person name="Shah N."/>
            <person name="Wang C."/>
            <person name="Magrini V."/>
            <person name="Wilson R.K."/>
            <person name="Cantarel B.L."/>
            <person name="Coutinho P.M."/>
            <person name="Henrissat B."/>
            <person name="Crock L.W."/>
            <person name="Russell A."/>
            <person name="Verberkmoes N.C."/>
            <person name="Hettich R.L."/>
            <person name="Gordon J.I."/>
        </authorList>
    </citation>
    <scope>NUCLEOTIDE SEQUENCE [LARGE SCALE GENOMIC DNA]</scope>
    <source>
        <strain evidence="2">ATCC 33656 / DSM 3377 / JCM 17463 / KCTC 5835 / LMG 30912 / VPI 0990</strain>
    </source>
</reference>